<dbReference type="eggNOG" id="COG4200">
    <property type="taxonomic scope" value="Bacteria"/>
</dbReference>
<feature type="transmembrane region" description="Helical" evidence="1">
    <location>
        <begin position="212"/>
        <end position="234"/>
    </location>
</feature>
<keyword evidence="1" id="KW-0472">Membrane</keyword>
<feature type="transmembrane region" description="Helical" evidence="1">
    <location>
        <begin position="97"/>
        <end position="123"/>
    </location>
</feature>
<keyword evidence="1" id="KW-1133">Transmembrane helix</keyword>
<evidence type="ECO:0000313" key="3">
    <source>
        <dbReference type="Proteomes" id="UP000003434"/>
    </source>
</evidence>
<dbReference type="HOGENOM" id="CLU_086964_0_0_9"/>
<dbReference type="Pfam" id="PF12730">
    <property type="entry name" value="ABC2_membrane_4"/>
    <property type="match status" value="1"/>
</dbReference>
<proteinExistence type="predicted"/>
<keyword evidence="1" id="KW-0812">Transmembrane</keyword>
<evidence type="ECO:0000313" key="2">
    <source>
        <dbReference type="EMBL" id="EFU77913.1"/>
    </source>
</evidence>
<gene>
    <name evidence="2" type="ORF">HMPREF0381_0184</name>
</gene>
<feature type="transmembrane region" description="Helical" evidence="1">
    <location>
        <begin position="170"/>
        <end position="192"/>
    </location>
</feature>
<reference evidence="2 3" key="1">
    <citation type="submission" date="2010-12" db="EMBL/GenBank/DDBJ databases">
        <authorList>
            <person name="Muzny D."/>
            <person name="Qin X."/>
            <person name="Deng J."/>
            <person name="Jiang H."/>
            <person name="Liu Y."/>
            <person name="Qu J."/>
            <person name="Song X.-Z."/>
            <person name="Zhang L."/>
            <person name="Thornton R."/>
            <person name="Coyle M."/>
            <person name="Francisco L."/>
            <person name="Jackson L."/>
            <person name="Javaid M."/>
            <person name="Korchina V."/>
            <person name="Kovar C."/>
            <person name="Mata R."/>
            <person name="Mathew T."/>
            <person name="Ngo R."/>
            <person name="Nguyen L."/>
            <person name="Nguyen N."/>
            <person name="Okwuonu G."/>
            <person name="Ongeri F."/>
            <person name="Pham C."/>
            <person name="Simmons D."/>
            <person name="Wilczek-Boney K."/>
            <person name="Hale W."/>
            <person name="Jakkamsetti A."/>
            <person name="Pham P."/>
            <person name="Ruth R."/>
            <person name="San Lucas F."/>
            <person name="Warren J."/>
            <person name="Zhang J."/>
            <person name="Zhao Z."/>
            <person name="Zhou C."/>
            <person name="Zhu D."/>
            <person name="Lee S."/>
            <person name="Bess C."/>
            <person name="Blankenburg K."/>
            <person name="Forbes L."/>
            <person name="Fu Q."/>
            <person name="Gubbala S."/>
            <person name="Hirani K."/>
            <person name="Jayaseelan J.C."/>
            <person name="Lara F."/>
            <person name="Munidasa M."/>
            <person name="Palculict T."/>
            <person name="Patil S."/>
            <person name="Pu L.-L."/>
            <person name="Saada N."/>
            <person name="Tang L."/>
            <person name="Weissenberger G."/>
            <person name="Zhu Y."/>
            <person name="Hemphill L."/>
            <person name="Shang Y."/>
            <person name="Youmans B."/>
            <person name="Ayvaz T."/>
            <person name="Ross M."/>
            <person name="Santibanez J."/>
            <person name="Aqrawi P."/>
            <person name="Gross S."/>
            <person name="Joshi V."/>
            <person name="Fowler G."/>
            <person name="Nazareth L."/>
            <person name="Reid J."/>
            <person name="Worley K."/>
            <person name="Petrosino J."/>
            <person name="Highlander S."/>
            <person name="Gibbs R."/>
        </authorList>
    </citation>
    <scope>NUCLEOTIDE SEQUENCE [LARGE SCALE GENOMIC DNA]</scope>
    <source>
        <strain evidence="2 3">DSM 3986</strain>
    </source>
</reference>
<protein>
    <submittedName>
        <fullName evidence="2">Uncharacterized protein</fullName>
    </submittedName>
</protein>
<comment type="caution">
    <text evidence="2">The sequence shown here is derived from an EMBL/GenBank/DDBJ whole genome shotgun (WGS) entry which is preliminary data.</text>
</comment>
<accession>E6LJP9</accession>
<sequence>MKIMNLIGCEFIKLKRYNIMWIGIVAVIFAVVISVFQNFEGVKTLSYNEFFNSVIWNNFSISFPFSITLIGGYMIDHEYTDDTLKNIMTVPVSMRRLLLAKMICVGVISAILGLFSFICTLAAAKFFLSCKEMGSEVIGVSCIQISLIAVFNFIAVSPLIAFFSRKRGGFYVGVGLAFFYGLCGIFAAGRHLTDVYPVTAGLGIISYAQGAYNPAIGCISLMLMILVTAILIFYTPDYDKIMSSVLKDSTKQKETTKGMG</sequence>
<feature type="transmembrane region" description="Helical" evidence="1">
    <location>
        <begin position="59"/>
        <end position="76"/>
    </location>
</feature>
<feature type="transmembrane region" description="Helical" evidence="1">
    <location>
        <begin position="143"/>
        <end position="163"/>
    </location>
</feature>
<evidence type="ECO:0000256" key="1">
    <source>
        <dbReference type="SAM" id="Phobius"/>
    </source>
</evidence>
<feature type="transmembrane region" description="Helical" evidence="1">
    <location>
        <begin position="20"/>
        <end position="39"/>
    </location>
</feature>
<dbReference type="Proteomes" id="UP000003434">
    <property type="component" value="Unassembled WGS sequence"/>
</dbReference>
<dbReference type="EMBL" id="AEPW01000005">
    <property type="protein sequence ID" value="EFU77913.1"/>
    <property type="molecule type" value="Genomic_DNA"/>
</dbReference>
<organism evidence="2 3">
    <name type="scientific">Lachnoanaerobaculum saburreum DSM 3986</name>
    <dbReference type="NCBI Taxonomy" id="887325"/>
    <lineage>
        <taxon>Bacteria</taxon>
        <taxon>Bacillati</taxon>
        <taxon>Bacillota</taxon>
        <taxon>Clostridia</taxon>
        <taxon>Lachnospirales</taxon>
        <taxon>Lachnospiraceae</taxon>
        <taxon>Lachnoanaerobaculum</taxon>
    </lineage>
</organism>
<dbReference type="AlphaFoldDB" id="E6LJP9"/>
<dbReference type="RefSeq" id="WP_008749957.1">
    <property type="nucleotide sequence ID" value="NZ_GL622296.1"/>
</dbReference>
<name>E6LJP9_9FIRM</name>